<dbReference type="EMBL" id="MFJK01000006">
    <property type="protein sequence ID" value="OGG19605.1"/>
    <property type="molecule type" value="Genomic_DNA"/>
</dbReference>
<evidence type="ECO:0000256" key="5">
    <source>
        <dbReference type="PIRNR" id="PIRNR038471"/>
    </source>
</evidence>
<dbReference type="PANTHER" id="PTHR34138">
    <property type="entry name" value="CELL SHAPE-DETERMINING PROTEIN MREC"/>
    <property type="match status" value="1"/>
</dbReference>
<accession>A0A1F6A4G8</accession>
<dbReference type="Proteomes" id="UP000177871">
    <property type="component" value="Unassembled WGS sequence"/>
</dbReference>
<dbReference type="GO" id="GO:0005886">
    <property type="term" value="C:plasma membrane"/>
    <property type="evidence" value="ECO:0007669"/>
    <property type="project" value="TreeGrafter"/>
</dbReference>
<comment type="function">
    <text evidence="5">Involved in formation and maintenance of cell shape.</text>
</comment>
<evidence type="ECO:0000256" key="2">
    <source>
        <dbReference type="ARBA" id="ARBA00013855"/>
    </source>
</evidence>
<sequence>MVENNYTGPVGRLNLPIFGSFLFLAIVLTFADSRALLDPLKDGLQIVVVPAERIIFGVRSGVGEVYSLGKFWKSGEERIKNLEERNRELASQASRTRQLEAENGELRGQLGVASLPERRRLPAAVLGRGRYLALGEGSRSGVRVGQTVVYKDSLVGRIVDVSPRTSFVELPIDPGVKVPVKLNNSGRARGITVGQFNSEVLLDQVAQNEQLDEGDFVLTTGEEQVYVPDLIVGRVGKILSAKTEIFARAEVDPLVHYDDLTTVFVLLD</sequence>
<dbReference type="STRING" id="1798381.A2721_02945"/>
<evidence type="ECO:0000313" key="9">
    <source>
        <dbReference type="EMBL" id="OGG19605.1"/>
    </source>
</evidence>
<protein>
    <recommendedName>
        <fullName evidence="2 5">Cell shape-determining protein MreC</fullName>
    </recommendedName>
    <alternativeName>
        <fullName evidence="4 5">Cell shape protein MreC</fullName>
    </alternativeName>
</protein>
<evidence type="ECO:0000256" key="3">
    <source>
        <dbReference type="ARBA" id="ARBA00022960"/>
    </source>
</evidence>
<dbReference type="InterPro" id="IPR007221">
    <property type="entry name" value="MreC"/>
</dbReference>
<dbReference type="PIRSF" id="PIRSF038471">
    <property type="entry name" value="MreC"/>
    <property type="match status" value="1"/>
</dbReference>
<evidence type="ECO:0000256" key="7">
    <source>
        <dbReference type="SAM" id="Phobius"/>
    </source>
</evidence>
<dbReference type="InterPro" id="IPR042175">
    <property type="entry name" value="Cell/Rod_MreC_2"/>
</dbReference>
<feature type="domain" description="Rod shape-determining protein MreC beta-barrel core" evidence="8">
    <location>
        <begin position="130"/>
        <end position="266"/>
    </location>
</feature>
<keyword evidence="3 5" id="KW-0133">Cell shape</keyword>
<proteinExistence type="inferred from homology"/>
<dbReference type="Gene3D" id="2.40.10.340">
    <property type="entry name" value="Rod shape-determining protein MreC, domain 1"/>
    <property type="match status" value="1"/>
</dbReference>
<dbReference type="Gene3D" id="2.40.10.350">
    <property type="entry name" value="Rod shape-determining protein MreC, domain 2"/>
    <property type="match status" value="1"/>
</dbReference>
<keyword evidence="6" id="KW-0175">Coiled coil</keyword>
<dbReference type="GO" id="GO:0008360">
    <property type="term" value="P:regulation of cell shape"/>
    <property type="evidence" value="ECO:0007669"/>
    <property type="project" value="UniProtKB-KW"/>
</dbReference>
<comment type="caution">
    <text evidence="9">The sequence shown here is derived from an EMBL/GenBank/DDBJ whole genome shotgun (WGS) entry which is preliminary data.</text>
</comment>
<keyword evidence="7" id="KW-1133">Transmembrane helix</keyword>
<organism evidence="9 10">
    <name type="scientific">Candidatus Gottesmanbacteria bacterium RIFCSPHIGHO2_01_FULL_47_48</name>
    <dbReference type="NCBI Taxonomy" id="1798381"/>
    <lineage>
        <taxon>Bacteria</taxon>
        <taxon>Candidatus Gottesmaniibacteriota</taxon>
    </lineage>
</organism>
<dbReference type="Pfam" id="PF04085">
    <property type="entry name" value="MreC"/>
    <property type="match status" value="1"/>
</dbReference>
<evidence type="ECO:0000256" key="6">
    <source>
        <dbReference type="SAM" id="Coils"/>
    </source>
</evidence>
<feature type="coiled-coil region" evidence="6">
    <location>
        <begin position="72"/>
        <end position="102"/>
    </location>
</feature>
<keyword evidence="7" id="KW-0812">Transmembrane</keyword>
<reference evidence="9 10" key="1">
    <citation type="journal article" date="2016" name="Nat. Commun.">
        <title>Thousands of microbial genomes shed light on interconnected biogeochemical processes in an aquifer system.</title>
        <authorList>
            <person name="Anantharaman K."/>
            <person name="Brown C.T."/>
            <person name="Hug L.A."/>
            <person name="Sharon I."/>
            <person name="Castelle C.J."/>
            <person name="Probst A.J."/>
            <person name="Thomas B.C."/>
            <person name="Singh A."/>
            <person name="Wilkins M.J."/>
            <person name="Karaoz U."/>
            <person name="Brodie E.L."/>
            <person name="Williams K.H."/>
            <person name="Hubbard S.S."/>
            <person name="Banfield J.F."/>
        </authorList>
    </citation>
    <scope>NUCLEOTIDE SEQUENCE [LARGE SCALE GENOMIC DNA]</scope>
</reference>
<evidence type="ECO:0000256" key="1">
    <source>
        <dbReference type="ARBA" id="ARBA00009369"/>
    </source>
</evidence>
<evidence type="ECO:0000313" key="10">
    <source>
        <dbReference type="Proteomes" id="UP000177871"/>
    </source>
</evidence>
<gene>
    <name evidence="9" type="ORF">A2721_02945</name>
</gene>
<comment type="similarity">
    <text evidence="1 5">Belongs to the MreC family.</text>
</comment>
<keyword evidence="7" id="KW-0472">Membrane</keyword>
<evidence type="ECO:0000259" key="8">
    <source>
        <dbReference type="Pfam" id="PF04085"/>
    </source>
</evidence>
<name>A0A1F6A4G8_9BACT</name>
<dbReference type="InterPro" id="IPR042177">
    <property type="entry name" value="Cell/Rod_1"/>
</dbReference>
<dbReference type="InterPro" id="IPR055342">
    <property type="entry name" value="MreC_beta-barrel_core"/>
</dbReference>
<dbReference type="PANTHER" id="PTHR34138:SF1">
    <property type="entry name" value="CELL SHAPE-DETERMINING PROTEIN MREC"/>
    <property type="match status" value="1"/>
</dbReference>
<evidence type="ECO:0000256" key="4">
    <source>
        <dbReference type="ARBA" id="ARBA00032089"/>
    </source>
</evidence>
<feature type="transmembrane region" description="Helical" evidence="7">
    <location>
        <begin position="13"/>
        <end position="31"/>
    </location>
</feature>
<dbReference type="AlphaFoldDB" id="A0A1F6A4G8"/>